<feature type="coiled-coil region" evidence="3">
    <location>
        <begin position="625"/>
        <end position="680"/>
    </location>
</feature>
<dbReference type="AlphaFoldDB" id="A0A1Q9DJN9"/>
<organism evidence="5 6">
    <name type="scientific">Symbiodinium microadriaticum</name>
    <name type="common">Dinoflagellate</name>
    <name type="synonym">Zooxanthella microadriatica</name>
    <dbReference type="NCBI Taxonomy" id="2951"/>
    <lineage>
        <taxon>Eukaryota</taxon>
        <taxon>Sar</taxon>
        <taxon>Alveolata</taxon>
        <taxon>Dinophyceae</taxon>
        <taxon>Suessiales</taxon>
        <taxon>Symbiodiniaceae</taxon>
        <taxon>Symbiodinium</taxon>
    </lineage>
</organism>
<evidence type="ECO:0000256" key="4">
    <source>
        <dbReference type="SAM" id="MobiDB-lite"/>
    </source>
</evidence>
<keyword evidence="3" id="KW-0175">Coiled coil</keyword>
<proteinExistence type="predicted"/>
<evidence type="ECO:0000256" key="2">
    <source>
        <dbReference type="PROSITE-ProRule" id="PRU00708"/>
    </source>
</evidence>
<dbReference type="PANTHER" id="PTHR47447:SF17">
    <property type="entry name" value="OS12G0638900 PROTEIN"/>
    <property type="match status" value="1"/>
</dbReference>
<dbReference type="InterPro" id="IPR011990">
    <property type="entry name" value="TPR-like_helical_dom_sf"/>
</dbReference>
<evidence type="ECO:0000256" key="1">
    <source>
        <dbReference type="ARBA" id="ARBA00022737"/>
    </source>
</evidence>
<dbReference type="NCBIfam" id="TIGR00756">
    <property type="entry name" value="PPR"/>
    <property type="match status" value="2"/>
</dbReference>
<evidence type="ECO:0000313" key="5">
    <source>
        <dbReference type="EMBL" id="OLP95395.1"/>
    </source>
</evidence>
<feature type="repeat" description="PPR" evidence="2">
    <location>
        <begin position="262"/>
        <end position="296"/>
    </location>
</feature>
<dbReference type="PROSITE" id="PS51375">
    <property type="entry name" value="PPR"/>
    <property type="match status" value="2"/>
</dbReference>
<dbReference type="Pfam" id="PF01535">
    <property type="entry name" value="PPR"/>
    <property type="match status" value="3"/>
</dbReference>
<feature type="region of interest" description="Disordered" evidence="4">
    <location>
        <begin position="454"/>
        <end position="476"/>
    </location>
</feature>
<keyword evidence="6" id="KW-1185">Reference proteome</keyword>
<gene>
    <name evidence="5" type="ORF">AK812_SmicGene22481</name>
</gene>
<feature type="compositionally biased region" description="Basic and acidic residues" evidence="4">
    <location>
        <begin position="1"/>
        <end position="10"/>
    </location>
</feature>
<feature type="region of interest" description="Disordered" evidence="4">
    <location>
        <begin position="1"/>
        <end position="51"/>
    </location>
</feature>
<sequence>MSRARKREDGEGFEEGAQASHSRSLRPGAKLEMAGGPAALPEEPGKDRDGAKHAAEALCNAVIRALGEGGCWEQARQVFAEMQRGIAPPPDIISITSLITACERGRRWQYAVRLVAHELSGGSFAGSSVCSALVSACAACHQWEQVLEGLRAMRGRDWLPSPVAISAGLAACSRSLHWQRALELHEAYKFDGGPANEAVYGAAVHAAGSQNRDLIRSMQGLSCANSQVISFNTAMSACERGWMWTAALQLFARMRKDRVKISSVSCNALLSALEKGQQWSQAISFLDRMQRRRLHNQVSFNCAASACEKALRWRTALLLRGLDAASLSAAVKASGRLRWQLALQVLRSGQAFCAAIGACGGCGQWELALHLLTELAARGLRANAASLGAVLDGEWQRALALAFHGGLVGGMAAAMASERSAGPHPAAATRRLLAKQLWSFLLNDALWPAGLPGGPAATSSGRKMPGRTAGGSHSQQRGIPGAAAVLAAKQAYSPLLARLMACRNFPATGSLQVAHDAWLRLADGFGPWRGKTALTERHAARVGLLAAAVLWVSTCNTSTPDGVGFVAGHQRSMQPASGIHRRASGAQEWGFPDWFPWATHLNGCLRDMSEAFAKSFPSMQRSMTMEEFAEMNDELANMRARLKAARQREQAATAALAELEMEMEDERLEMEAEMASLTRRATALRHGPERR</sequence>
<evidence type="ECO:0000256" key="3">
    <source>
        <dbReference type="SAM" id="Coils"/>
    </source>
</evidence>
<dbReference type="InterPro" id="IPR002885">
    <property type="entry name" value="PPR_rpt"/>
</dbReference>
<comment type="caution">
    <text evidence="5">The sequence shown here is derived from an EMBL/GenBank/DDBJ whole genome shotgun (WGS) entry which is preliminary data.</text>
</comment>
<evidence type="ECO:0000313" key="6">
    <source>
        <dbReference type="Proteomes" id="UP000186817"/>
    </source>
</evidence>
<reference evidence="5 6" key="1">
    <citation type="submission" date="2016-02" db="EMBL/GenBank/DDBJ databases">
        <title>Genome analysis of coral dinoflagellate symbionts highlights evolutionary adaptations to a symbiotic lifestyle.</title>
        <authorList>
            <person name="Aranda M."/>
            <person name="Li Y."/>
            <person name="Liew Y.J."/>
            <person name="Baumgarten S."/>
            <person name="Simakov O."/>
            <person name="Wilson M."/>
            <person name="Piel J."/>
            <person name="Ashoor H."/>
            <person name="Bougouffa S."/>
            <person name="Bajic V.B."/>
            <person name="Ryu T."/>
            <person name="Ravasi T."/>
            <person name="Bayer T."/>
            <person name="Micklem G."/>
            <person name="Kim H."/>
            <person name="Bhak J."/>
            <person name="Lajeunesse T.C."/>
            <person name="Voolstra C.R."/>
        </authorList>
    </citation>
    <scope>NUCLEOTIDE SEQUENCE [LARGE SCALE GENOMIC DNA]</scope>
    <source>
        <strain evidence="5 6">CCMP2467</strain>
    </source>
</reference>
<dbReference type="EMBL" id="LSRX01000503">
    <property type="protein sequence ID" value="OLP95395.1"/>
    <property type="molecule type" value="Genomic_DNA"/>
</dbReference>
<name>A0A1Q9DJN9_SYMMI</name>
<dbReference type="Gene3D" id="1.25.40.10">
    <property type="entry name" value="Tetratricopeptide repeat domain"/>
    <property type="match status" value="2"/>
</dbReference>
<feature type="repeat" description="PPR" evidence="2">
    <location>
        <begin position="55"/>
        <end position="89"/>
    </location>
</feature>
<keyword evidence="1" id="KW-0677">Repeat</keyword>
<accession>A0A1Q9DJN9</accession>
<dbReference type="Proteomes" id="UP000186817">
    <property type="component" value="Unassembled WGS sequence"/>
</dbReference>
<protein>
    <submittedName>
        <fullName evidence="5">Pentatricopeptide repeat-containing protein, chloroplastic</fullName>
    </submittedName>
</protein>
<dbReference type="OrthoDB" id="410096at2759"/>
<dbReference type="PANTHER" id="PTHR47447">
    <property type="entry name" value="OS03G0856100 PROTEIN"/>
    <property type="match status" value="1"/>
</dbReference>